<dbReference type="PANTHER" id="PTHR46113">
    <property type="entry name" value="SNAC DOMAIN-CONTAINING PROTEIN"/>
    <property type="match status" value="1"/>
</dbReference>
<reference evidence="2" key="1">
    <citation type="submission" date="2023-07" db="EMBL/GenBank/DDBJ databases">
        <title>Chromosome-level genome assembly of Artemia franciscana.</title>
        <authorList>
            <person name="Jo E."/>
        </authorList>
    </citation>
    <scope>NUCLEOTIDE SEQUENCE</scope>
    <source>
        <tissue evidence="2">Whole body</tissue>
    </source>
</reference>
<name>A0AA88L0M6_ARTSF</name>
<dbReference type="Proteomes" id="UP001187531">
    <property type="component" value="Unassembled WGS sequence"/>
</dbReference>
<accession>A0AA88L0M6</accession>
<evidence type="ECO:0000313" key="3">
    <source>
        <dbReference type="Proteomes" id="UP001187531"/>
    </source>
</evidence>
<gene>
    <name evidence="2" type="ORF">QYM36_014133</name>
</gene>
<feature type="non-terminal residue" evidence="2">
    <location>
        <position position="1"/>
    </location>
</feature>
<feature type="region of interest" description="Disordered" evidence="1">
    <location>
        <begin position="419"/>
        <end position="456"/>
    </location>
</feature>
<evidence type="ECO:0000256" key="1">
    <source>
        <dbReference type="SAM" id="MobiDB-lite"/>
    </source>
</evidence>
<organism evidence="2 3">
    <name type="scientific">Artemia franciscana</name>
    <name type="common">Brine shrimp</name>
    <name type="synonym">Artemia sanfranciscana</name>
    <dbReference type="NCBI Taxonomy" id="6661"/>
    <lineage>
        <taxon>Eukaryota</taxon>
        <taxon>Metazoa</taxon>
        <taxon>Ecdysozoa</taxon>
        <taxon>Arthropoda</taxon>
        <taxon>Crustacea</taxon>
        <taxon>Branchiopoda</taxon>
        <taxon>Anostraca</taxon>
        <taxon>Artemiidae</taxon>
        <taxon>Artemia</taxon>
    </lineage>
</organism>
<sequence>DASNEDMNLLVMDDILPSGQRSMIDEEILALFQANSFGQLEEKNYTSPSLEEENRIRRRMVDNWVIGNMSGGLSFCGLELIYCPQREDIKYHQLKKRLFTFDGKIELCTSPMTPSYMDKFTLNNVQHFKKNVTDAIANKYGFDASIEIDCCDVESSLIREFSLDESESEKILLQKKIIVSYTYRPKGSFKIPSEIRILTKEACTRLESLKTEEKALEFLKDLGFHYPDPENDFYYGGVEMSFHSENATDKSYVTRQKESGKTSGSAKTQLRLKILANATRSRTELYLIGSSVSELRGSKLPSLRMALGFFLHLHLELNETFRHSSAAAVTELAMFWRKARIPMRDHQNCQTKLEQAFEEWRLLKKNKARKSSTQQAREAAFVSRLEDLFDIAHADALNTMSIQEDKDFLLAQREKGRREASTAELTTSGSEISAAEDVDSEGAVGGSRTQKGKRGRKAVVTPELAAALDRTKVSDRKAVFVIAETAKSLGMTIDQLALNRDSVRRLRAKHRIHSSASIRAKFQSDVPLVVHWDGKLIPDLIGKEKVDRLPVLVSGKKVLQLLTVAKLPSETGEAQASAVFGAIEDWGIPGNIRAMCFDTTSSNTGRISGTCVLLEQKLGKELLSLACRHHIMELVLGAAFRVCMGSTSSPEVPLFKGFQDYWRFIDTDKYETGIAADDVARLVDDIKQSIIDFANKHLEQSQPRDDYKEFLELVLIFLGATPARGVRFMSPGGMHHTRWMSKVIYSLKIWMFKAQFRLTLTEERGLHDVCVFAVRVYLKAWISAPLASGAPYSDLLLLKSLLDSSTKRLMVSAMQIEDEQEQEHTKRITIDLDSAKNKNLEHFVTAKSAKLFHIMDLPDGFLTVDPDLWEDRHDYKLASETVRSLKVVNDHAERGVALIQEYSGFITQDESQLQFLLQVVNEHRRVYPDSRKQTLSGQP</sequence>
<dbReference type="EMBL" id="JAVRJZ010000018">
    <property type="protein sequence ID" value="KAK2708416.1"/>
    <property type="molecule type" value="Genomic_DNA"/>
</dbReference>
<evidence type="ECO:0000313" key="2">
    <source>
        <dbReference type="EMBL" id="KAK2708416.1"/>
    </source>
</evidence>
<keyword evidence="3" id="KW-1185">Reference proteome</keyword>
<dbReference type="AlphaFoldDB" id="A0AA88L0M6"/>
<protein>
    <submittedName>
        <fullName evidence="2">Uncharacterized protein</fullName>
    </submittedName>
</protein>
<dbReference type="PANTHER" id="PTHR46113:SF1">
    <property type="entry name" value="PEPTIDASE M17 LEUCYL AMINOPEPTIDASE N-TERMINAL DOMAIN-CONTAINING PROTEIN"/>
    <property type="match status" value="1"/>
</dbReference>
<proteinExistence type="predicted"/>
<comment type="caution">
    <text evidence="2">The sequence shown here is derived from an EMBL/GenBank/DDBJ whole genome shotgun (WGS) entry which is preliminary data.</text>
</comment>